<reference evidence="9 10" key="1">
    <citation type="submission" date="2024-09" db="EMBL/GenBank/DDBJ databases">
        <authorList>
            <person name="Sun Q."/>
            <person name="Mori K."/>
        </authorList>
    </citation>
    <scope>NUCLEOTIDE SEQUENCE [LARGE SCALE GENOMIC DNA]</scope>
    <source>
        <strain evidence="9 10">JCM 3028</strain>
    </source>
</reference>
<feature type="transmembrane region" description="Helical" evidence="7">
    <location>
        <begin position="179"/>
        <end position="201"/>
    </location>
</feature>
<evidence type="ECO:0000256" key="6">
    <source>
        <dbReference type="SAM" id="MobiDB-lite"/>
    </source>
</evidence>
<evidence type="ECO:0000256" key="4">
    <source>
        <dbReference type="ARBA" id="ARBA00022989"/>
    </source>
</evidence>
<evidence type="ECO:0000313" key="9">
    <source>
        <dbReference type="EMBL" id="MFB9675939.1"/>
    </source>
</evidence>
<feature type="transmembrane region" description="Helical" evidence="7">
    <location>
        <begin position="152"/>
        <end position="173"/>
    </location>
</feature>
<gene>
    <name evidence="9" type="ORF">ACFFRH_10610</name>
</gene>
<feature type="transmembrane region" description="Helical" evidence="7">
    <location>
        <begin position="293"/>
        <end position="314"/>
    </location>
</feature>
<evidence type="ECO:0000259" key="8">
    <source>
        <dbReference type="Pfam" id="PF00892"/>
    </source>
</evidence>
<keyword evidence="4 7" id="KW-1133">Transmembrane helix</keyword>
<feature type="transmembrane region" description="Helical" evidence="7">
    <location>
        <begin position="9"/>
        <end position="30"/>
    </location>
</feature>
<dbReference type="RefSeq" id="WP_386155929.1">
    <property type="nucleotide sequence ID" value="NZ_JBHMBS010000004.1"/>
</dbReference>
<feature type="transmembrane region" description="Helical" evidence="7">
    <location>
        <begin position="232"/>
        <end position="251"/>
    </location>
</feature>
<dbReference type="InterPro" id="IPR037185">
    <property type="entry name" value="EmrE-like"/>
</dbReference>
<dbReference type="Pfam" id="PF00892">
    <property type="entry name" value="EamA"/>
    <property type="match status" value="1"/>
</dbReference>
<dbReference type="Proteomes" id="UP001589610">
    <property type="component" value="Unassembled WGS sequence"/>
</dbReference>
<sequence>MTHVSVRRGLLYVSIAATAWGTGGAAGALLHQTGGLGPVAVSFWRFAAGAAVLLLARLLFGLGAPRPTEPLTTVQRTRPTRPITTAQRSNSAEPLTAAQQPHPVEPLTVRPVHSTEPLLTPLQPARPTGWGPALGGPLAVLRRVRLARRGSVLGRVLVTGVAMAVYQTAYFAAIAESGLAVATVVTIGATPVLVAAGGRLLLGERLSAAGLGAVAIALTGLALLTLGDGSAAFSAAGVGWALLSAAGYAGVTLLNRASTDGPYATATGGFVVGGLCLLPVAPAQGLLPSGDPLASWAVVVYLGTVPTALAYGLFFTGLVAVRATTAAVISLVEPVGAAILGILLLGERLTPAAACGSALLLGAVALLALKERGQVTVPV</sequence>
<protein>
    <submittedName>
        <fullName evidence="9">DMT family transporter</fullName>
    </submittedName>
</protein>
<evidence type="ECO:0000313" key="10">
    <source>
        <dbReference type="Proteomes" id="UP001589610"/>
    </source>
</evidence>
<comment type="subcellular location">
    <subcellularLocation>
        <location evidence="1">Membrane</location>
        <topology evidence="1">Multi-pass membrane protein</topology>
    </subcellularLocation>
</comment>
<dbReference type="InterPro" id="IPR050638">
    <property type="entry name" value="AA-Vitamin_Transporters"/>
</dbReference>
<keyword evidence="10" id="KW-1185">Reference proteome</keyword>
<name>A0ABV5TA69_9ACTN</name>
<evidence type="ECO:0000256" key="7">
    <source>
        <dbReference type="SAM" id="Phobius"/>
    </source>
</evidence>
<dbReference type="InterPro" id="IPR000620">
    <property type="entry name" value="EamA_dom"/>
</dbReference>
<dbReference type="PANTHER" id="PTHR32322">
    <property type="entry name" value="INNER MEMBRANE TRANSPORTER"/>
    <property type="match status" value="1"/>
</dbReference>
<feature type="transmembrane region" description="Helical" evidence="7">
    <location>
        <begin position="263"/>
        <end position="281"/>
    </location>
</feature>
<evidence type="ECO:0000256" key="3">
    <source>
        <dbReference type="ARBA" id="ARBA00022692"/>
    </source>
</evidence>
<dbReference type="PANTHER" id="PTHR32322:SF2">
    <property type="entry name" value="EAMA DOMAIN-CONTAINING PROTEIN"/>
    <property type="match status" value="1"/>
</dbReference>
<comment type="caution">
    <text evidence="9">The sequence shown here is derived from an EMBL/GenBank/DDBJ whole genome shotgun (WGS) entry which is preliminary data.</text>
</comment>
<keyword evidence="3 7" id="KW-0812">Transmembrane</keyword>
<feature type="transmembrane region" description="Helical" evidence="7">
    <location>
        <begin position="326"/>
        <end position="345"/>
    </location>
</feature>
<feature type="transmembrane region" description="Helical" evidence="7">
    <location>
        <begin position="42"/>
        <end position="60"/>
    </location>
</feature>
<feature type="region of interest" description="Disordered" evidence="6">
    <location>
        <begin position="68"/>
        <end position="100"/>
    </location>
</feature>
<dbReference type="EMBL" id="JBHMBS010000004">
    <property type="protein sequence ID" value="MFB9675939.1"/>
    <property type="molecule type" value="Genomic_DNA"/>
</dbReference>
<comment type="similarity">
    <text evidence="2">Belongs to the EamA transporter family.</text>
</comment>
<feature type="transmembrane region" description="Helical" evidence="7">
    <location>
        <begin position="351"/>
        <end position="369"/>
    </location>
</feature>
<feature type="compositionally biased region" description="Polar residues" evidence="6">
    <location>
        <begin position="70"/>
        <end position="99"/>
    </location>
</feature>
<organism evidence="9 10">
    <name type="scientific">Streptosporangium vulgare</name>
    <dbReference type="NCBI Taxonomy" id="46190"/>
    <lineage>
        <taxon>Bacteria</taxon>
        <taxon>Bacillati</taxon>
        <taxon>Actinomycetota</taxon>
        <taxon>Actinomycetes</taxon>
        <taxon>Streptosporangiales</taxon>
        <taxon>Streptosporangiaceae</taxon>
        <taxon>Streptosporangium</taxon>
    </lineage>
</organism>
<feature type="domain" description="EamA" evidence="8">
    <location>
        <begin position="237"/>
        <end position="368"/>
    </location>
</feature>
<evidence type="ECO:0000256" key="1">
    <source>
        <dbReference type="ARBA" id="ARBA00004141"/>
    </source>
</evidence>
<accession>A0ABV5TA69</accession>
<keyword evidence="5 7" id="KW-0472">Membrane</keyword>
<feature type="transmembrane region" description="Helical" evidence="7">
    <location>
        <begin position="208"/>
        <end position="226"/>
    </location>
</feature>
<evidence type="ECO:0000256" key="2">
    <source>
        <dbReference type="ARBA" id="ARBA00007362"/>
    </source>
</evidence>
<proteinExistence type="inferred from homology"/>
<evidence type="ECO:0000256" key="5">
    <source>
        <dbReference type="ARBA" id="ARBA00023136"/>
    </source>
</evidence>
<dbReference type="SUPFAM" id="SSF103481">
    <property type="entry name" value="Multidrug resistance efflux transporter EmrE"/>
    <property type="match status" value="2"/>
</dbReference>